<organism evidence="1 2">
    <name type="scientific">Clohesyomyces aquaticus</name>
    <dbReference type="NCBI Taxonomy" id="1231657"/>
    <lineage>
        <taxon>Eukaryota</taxon>
        <taxon>Fungi</taxon>
        <taxon>Dikarya</taxon>
        <taxon>Ascomycota</taxon>
        <taxon>Pezizomycotina</taxon>
        <taxon>Dothideomycetes</taxon>
        <taxon>Pleosporomycetidae</taxon>
        <taxon>Pleosporales</taxon>
        <taxon>Lindgomycetaceae</taxon>
        <taxon>Clohesyomyces</taxon>
    </lineage>
</organism>
<evidence type="ECO:0000313" key="2">
    <source>
        <dbReference type="Proteomes" id="UP000193144"/>
    </source>
</evidence>
<dbReference type="PANTHER" id="PTHR42085:SF1">
    <property type="entry name" value="F-BOX DOMAIN-CONTAINING PROTEIN"/>
    <property type="match status" value="1"/>
</dbReference>
<gene>
    <name evidence="1" type="ORF">BCR34DRAFT_572690</name>
</gene>
<sequence>MASNWITHTPSSTPLIITNEDITHVALSRSSEFYQIVQQEFLYGATKSGGPLPTSLQENTLISPPNELSDIIAKAVAEGIIMDCGWLEDYWSICERVSGALGGYPRSCLKQWRSIRDGVSRRMDRISSPIPEPKKQKNIRREPFFRFLDLPEHIRHRIYDFLIPHGTLTLTDWAFSCVPKSVFRRTEYNVPDENNQPRRTTYLLSYTHPPSRLPNLNIMLASRTLYQETASILYGSTFAFCGTASSALAFLHDHMKVVARVKKVEVRYTTTSKTRFLGCVTVSQKPPPTLKTSFVVWRNIVQLLRMSATGLEDFELVVDKGFWEKAGWEGGAESVMRDVALCETPMAAMGKKVGFQRRNFLVEVAKLAGVNLRLVIEGTGQEQARRGFRKDLEKVVCERMRMGDYVAEKGTGCMCRKRLLSEACAWGVEGKRRKL</sequence>
<name>A0A1Y1Z2G3_9PLEO</name>
<comment type="caution">
    <text evidence="1">The sequence shown here is derived from an EMBL/GenBank/DDBJ whole genome shotgun (WGS) entry which is preliminary data.</text>
</comment>
<dbReference type="AlphaFoldDB" id="A0A1Y1Z2G3"/>
<proteinExistence type="predicted"/>
<dbReference type="Proteomes" id="UP000193144">
    <property type="component" value="Unassembled WGS sequence"/>
</dbReference>
<dbReference type="PANTHER" id="PTHR42085">
    <property type="entry name" value="F-BOX DOMAIN-CONTAINING PROTEIN"/>
    <property type="match status" value="1"/>
</dbReference>
<dbReference type="EMBL" id="MCFA01000135">
    <property type="protein sequence ID" value="ORY04472.1"/>
    <property type="molecule type" value="Genomic_DNA"/>
</dbReference>
<reference evidence="1 2" key="1">
    <citation type="submission" date="2016-07" db="EMBL/GenBank/DDBJ databases">
        <title>Pervasive Adenine N6-methylation of Active Genes in Fungi.</title>
        <authorList>
            <consortium name="DOE Joint Genome Institute"/>
            <person name="Mondo S.J."/>
            <person name="Dannebaum R.O."/>
            <person name="Kuo R.C."/>
            <person name="Labutti K."/>
            <person name="Haridas S."/>
            <person name="Kuo A."/>
            <person name="Salamov A."/>
            <person name="Ahrendt S.R."/>
            <person name="Lipzen A."/>
            <person name="Sullivan W."/>
            <person name="Andreopoulos W.B."/>
            <person name="Clum A."/>
            <person name="Lindquist E."/>
            <person name="Daum C."/>
            <person name="Ramamoorthy G.K."/>
            <person name="Gryganskyi A."/>
            <person name="Culley D."/>
            <person name="Magnuson J.K."/>
            <person name="James T.Y."/>
            <person name="O'Malley M.A."/>
            <person name="Stajich J.E."/>
            <person name="Spatafora J.W."/>
            <person name="Visel A."/>
            <person name="Grigoriev I.V."/>
        </authorList>
    </citation>
    <scope>NUCLEOTIDE SEQUENCE [LARGE SCALE GENOMIC DNA]</scope>
    <source>
        <strain evidence="1 2">CBS 115471</strain>
    </source>
</reference>
<dbReference type="OrthoDB" id="3913421at2759"/>
<keyword evidence="2" id="KW-1185">Reference proteome</keyword>
<dbReference type="InterPro" id="IPR038883">
    <property type="entry name" value="AN11006-like"/>
</dbReference>
<protein>
    <submittedName>
        <fullName evidence="1">Uncharacterized protein</fullName>
    </submittedName>
</protein>
<evidence type="ECO:0000313" key="1">
    <source>
        <dbReference type="EMBL" id="ORY04472.1"/>
    </source>
</evidence>
<accession>A0A1Y1Z2G3</accession>